<accession>A0A9P5ZRE5</accession>
<evidence type="ECO:0008006" key="4">
    <source>
        <dbReference type="Google" id="ProtNLM"/>
    </source>
</evidence>
<evidence type="ECO:0000256" key="1">
    <source>
        <dbReference type="SAM" id="MobiDB-lite"/>
    </source>
</evidence>
<sequence length="192" mass="21161">EAPRVETSADFAKRMASRRFVLHGPGQRKEGGSTERNSKNSGNLLPVQNDAQDTRGNPVKLPARSPIHNDGPTGTNTPPQREPASNGSTRQQEALPPTLLDVVSSSNEGIDVPSEIKDKYGEDVVFKNIVARPNEFRNYEVDKGLLYLRRDGKRVLCVPLVYVKGRNVREIIIAEAHSLLAHLGALKTLDYL</sequence>
<name>A0A9P5ZRE5_PLEER</name>
<gene>
    <name evidence="2" type="ORF">BDN71DRAFT_1351567</name>
</gene>
<keyword evidence="3" id="KW-1185">Reference proteome</keyword>
<comment type="caution">
    <text evidence="2">The sequence shown here is derived from an EMBL/GenBank/DDBJ whole genome shotgun (WGS) entry which is preliminary data.</text>
</comment>
<feature type="compositionally biased region" description="Basic and acidic residues" evidence="1">
    <location>
        <begin position="27"/>
        <end position="38"/>
    </location>
</feature>
<dbReference type="Gene3D" id="1.10.340.70">
    <property type="match status" value="1"/>
</dbReference>
<feature type="region of interest" description="Disordered" evidence="1">
    <location>
        <begin position="1"/>
        <end position="98"/>
    </location>
</feature>
<feature type="non-terminal residue" evidence="2">
    <location>
        <position position="192"/>
    </location>
</feature>
<organism evidence="2 3">
    <name type="scientific">Pleurotus eryngii</name>
    <name type="common">Boletus of the steppes</name>
    <dbReference type="NCBI Taxonomy" id="5323"/>
    <lineage>
        <taxon>Eukaryota</taxon>
        <taxon>Fungi</taxon>
        <taxon>Dikarya</taxon>
        <taxon>Basidiomycota</taxon>
        <taxon>Agaricomycotina</taxon>
        <taxon>Agaricomycetes</taxon>
        <taxon>Agaricomycetidae</taxon>
        <taxon>Agaricales</taxon>
        <taxon>Pleurotineae</taxon>
        <taxon>Pleurotaceae</taxon>
        <taxon>Pleurotus</taxon>
    </lineage>
</organism>
<dbReference type="OrthoDB" id="3249394at2759"/>
<evidence type="ECO:0000313" key="2">
    <source>
        <dbReference type="EMBL" id="KAF9492589.1"/>
    </source>
</evidence>
<dbReference type="AlphaFoldDB" id="A0A9P5ZRE5"/>
<feature type="compositionally biased region" description="Polar residues" evidence="1">
    <location>
        <begin position="72"/>
        <end position="92"/>
    </location>
</feature>
<protein>
    <recommendedName>
        <fullName evidence="4">Integrase zinc-binding domain-containing protein</fullName>
    </recommendedName>
</protein>
<feature type="non-terminal residue" evidence="2">
    <location>
        <position position="1"/>
    </location>
</feature>
<dbReference type="Proteomes" id="UP000807025">
    <property type="component" value="Unassembled WGS sequence"/>
</dbReference>
<reference evidence="2" key="1">
    <citation type="submission" date="2020-11" db="EMBL/GenBank/DDBJ databases">
        <authorList>
            <consortium name="DOE Joint Genome Institute"/>
            <person name="Ahrendt S."/>
            <person name="Riley R."/>
            <person name="Andreopoulos W."/>
            <person name="Labutti K."/>
            <person name="Pangilinan J."/>
            <person name="Ruiz-Duenas F.J."/>
            <person name="Barrasa J.M."/>
            <person name="Sanchez-Garcia M."/>
            <person name="Camarero S."/>
            <person name="Miyauchi S."/>
            <person name="Serrano A."/>
            <person name="Linde D."/>
            <person name="Babiker R."/>
            <person name="Drula E."/>
            <person name="Ayuso-Fernandez I."/>
            <person name="Pacheco R."/>
            <person name="Padilla G."/>
            <person name="Ferreira P."/>
            <person name="Barriuso J."/>
            <person name="Kellner H."/>
            <person name="Castanera R."/>
            <person name="Alfaro M."/>
            <person name="Ramirez L."/>
            <person name="Pisabarro A.G."/>
            <person name="Kuo A."/>
            <person name="Tritt A."/>
            <person name="Lipzen A."/>
            <person name="He G."/>
            <person name="Yan M."/>
            <person name="Ng V."/>
            <person name="Cullen D."/>
            <person name="Martin F."/>
            <person name="Rosso M.-N."/>
            <person name="Henrissat B."/>
            <person name="Hibbett D."/>
            <person name="Martinez A.T."/>
            <person name="Grigoriev I.V."/>
        </authorList>
    </citation>
    <scope>NUCLEOTIDE SEQUENCE</scope>
    <source>
        <strain evidence="2">ATCC 90797</strain>
    </source>
</reference>
<evidence type="ECO:0000313" key="3">
    <source>
        <dbReference type="Proteomes" id="UP000807025"/>
    </source>
</evidence>
<dbReference type="EMBL" id="MU154599">
    <property type="protein sequence ID" value="KAF9492589.1"/>
    <property type="molecule type" value="Genomic_DNA"/>
</dbReference>
<proteinExistence type="predicted"/>